<keyword evidence="1" id="KW-1133">Transmembrane helix</keyword>
<dbReference type="Gene3D" id="2.60.40.1190">
    <property type="match status" value="1"/>
</dbReference>
<dbReference type="EMBL" id="BDQM01000004">
    <property type="protein sequence ID" value="GAW95158.1"/>
    <property type="molecule type" value="Genomic_DNA"/>
</dbReference>
<accession>A0ABQ0MS08</accession>
<sequence>MFIERKLFIIFYFKCILLTSIAFFPAYAVEDEPGHDLDAIDSAARSFDPKNIKTISLSVIENPPVIDGELKDAFWAKSEVLKLTMELYPERFGKAVVDTDVLIGTTSTHVYFAFNAYDPDVSKLRTAIRERDGIKNDDYISVVIDPTGNLRRKYEFRVNPSGSISDILQNTISDRYIYDWDTEWQAAAKITPTGYLVEIAIPIDSLKQPKANINEKNTWMLILKRSYPRNISRTMGGVYIIHPPNIAELQAKQLAEKSDEPFEEFFQQKKTFNLKGYAIAHPNQKRKFGEQFKQVADQDSFNVGFDTSLTIASATKLSITVNPNFTEVEADIIRDSINNPFNVFQPEKRSFFQESMEQYSTLLPLVYTRNLIEPSFGASFSHEGIQASGNILWVKDLQTTLVMPDNLGSEKVELTDFSNETAAFRYITANKGSAYGVLATSRSGNSYQNTLISTDGLINLGIDDKLRYQLAYSKSNYTTLFAEDLCNDNGCTEIPPEQECLLGDCATNTSVLRADADRTLEDHALQIKYKHTGQKTLFWANYFDVGADFRADLGFVKRVDYKLYNIAYGRNWYFQTFKQDEGKSRGRAYLVLSALNSQKGEKIERSADIWAEFRGSYQTVFRPGIRIKERAVNRINQASLALGDNAPLFDERYLQWYFETSPFSPLTVGLDGRVGDIADADNLVLGTMYEFKPRVKFIYQDIQVELSHVYRDYQLDKKMLYLENFSTFIIKHRSSKGTSNRLLIKYDSTKRDTQRFLGNEPAFERDVEIEFTHTRKLTKQLNLLLGAKITKTHNATYDQIYTNQREIYLRLNYIFDKTYF</sequence>
<keyword evidence="1" id="KW-0472">Membrane</keyword>
<reference evidence="2 3" key="1">
    <citation type="submission" date="2017-06" db="EMBL/GenBank/DDBJ databases">
        <title>Whole Genome Sequences of Colwellia marinimaniae MTCD1.</title>
        <authorList>
            <person name="Kusumoto H."/>
            <person name="Inoue M."/>
            <person name="Tanikawa K."/>
            <person name="Maeji H."/>
            <person name="Cameron J.H."/>
            <person name="Bartlett D.H."/>
        </authorList>
    </citation>
    <scope>NUCLEOTIDE SEQUENCE [LARGE SCALE GENOMIC DNA]</scope>
    <source>
        <strain evidence="2 3">MTCD1</strain>
    </source>
</reference>
<keyword evidence="1" id="KW-0812">Transmembrane</keyword>
<evidence type="ECO:0000256" key="1">
    <source>
        <dbReference type="SAM" id="Phobius"/>
    </source>
</evidence>
<protein>
    <submittedName>
        <fullName evidence="2">Uncharacterized protein</fullName>
    </submittedName>
</protein>
<dbReference type="Proteomes" id="UP000197068">
    <property type="component" value="Unassembled WGS sequence"/>
</dbReference>
<keyword evidence="3" id="KW-1185">Reference proteome</keyword>
<dbReference type="SUPFAM" id="SSF49344">
    <property type="entry name" value="CBD9-like"/>
    <property type="match status" value="1"/>
</dbReference>
<feature type="transmembrane region" description="Helical" evidence="1">
    <location>
        <begin position="7"/>
        <end position="28"/>
    </location>
</feature>
<gene>
    <name evidence="2" type="ORF">MTCD1_00757</name>
</gene>
<proteinExistence type="predicted"/>
<name>A0ABQ0MS08_9GAMM</name>
<evidence type="ECO:0000313" key="3">
    <source>
        <dbReference type="Proteomes" id="UP000197068"/>
    </source>
</evidence>
<comment type="caution">
    <text evidence="2">The sequence shown here is derived from an EMBL/GenBank/DDBJ whole genome shotgun (WGS) entry which is preliminary data.</text>
</comment>
<organism evidence="2 3">
    <name type="scientific">Colwellia marinimaniae</name>
    <dbReference type="NCBI Taxonomy" id="1513592"/>
    <lineage>
        <taxon>Bacteria</taxon>
        <taxon>Pseudomonadati</taxon>
        <taxon>Pseudomonadota</taxon>
        <taxon>Gammaproteobacteria</taxon>
        <taxon>Alteromonadales</taxon>
        <taxon>Colwelliaceae</taxon>
        <taxon>Colwellia</taxon>
    </lineage>
</organism>
<evidence type="ECO:0000313" key="2">
    <source>
        <dbReference type="EMBL" id="GAW95158.1"/>
    </source>
</evidence>
<dbReference type="RefSeq" id="WP_057181222.1">
    <property type="nucleotide sequence ID" value="NZ_BDQM01000004.1"/>
</dbReference>